<dbReference type="PATRIC" id="fig|45073.5.peg.2523"/>
<dbReference type="STRING" id="45073.Lqui_2389"/>
<keyword evidence="3" id="KW-0808">Transferase</keyword>
<dbReference type="RefSeq" id="WP_058508475.1">
    <property type="nucleotide sequence ID" value="NZ_CAAAIK010000025.1"/>
</dbReference>
<dbReference type="InterPro" id="IPR017932">
    <property type="entry name" value="GATase_2_dom"/>
</dbReference>
<sequence length="280" mass="32019">MCRLVAYLGKKILLSEILIKPKNSIIKQSLLARESTTLTNGDGFGLGWYIRQDETPALFTSLFPAWNDRNLSYLSTKIESSVFFAHVRAASTGGISQFNCHPFLFEHWMFMHNGWIPHFDKIKRQLQDLLDDDIFSWIKGSTDSELVFALFLQLAKKYESPNLVDIASTIQETFHIINALVKKNTRKSSHLNICITDGKRLVATRYCSSKRVKPETMYLSLGKRVNPQKRQIILENKITPPYIVVASEKLSKSELEWQPIPANNCVIIESNLKLSFHALD</sequence>
<comment type="caution">
    <text evidence="3">The sequence shown here is derived from an EMBL/GenBank/DDBJ whole genome shotgun (WGS) entry which is preliminary data.</text>
</comment>
<dbReference type="OrthoDB" id="9804310at2"/>
<dbReference type="Proteomes" id="UP000054618">
    <property type="component" value="Unassembled WGS sequence"/>
</dbReference>
<evidence type="ECO:0000259" key="2">
    <source>
        <dbReference type="PROSITE" id="PS51278"/>
    </source>
</evidence>
<dbReference type="PROSITE" id="PS51278">
    <property type="entry name" value="GATASE_TYPE_2"/>
    <property type="match status" value="1"/>
</dbReference>
<accession>A0A0W0XRT5</accession>
<reference evidence="3 4" key="1">
    <citation type="submission" date="2015-11" db="EMBL/GenBank/DDBJ databases">
        <title>Genomic analysis of 38 Legionella species identifies large and diverse effector repertoires.</title>
        <authorList>
            <person name="Burstein D."/>
            <person name="Amaro F."/>
            <person name="Zusman T."/>
            <person name="Lifshitz Z."/>
            <person name="Cohen O."/>
            <person name="Gilbert J.A."/>
            <person name="Pupko T."/>
            <person name="Shuman H.A."/>
            <person name="Segal G."/>
        </authorList>
    </citation>
    <scope>NUCLEOTIDE SEQUENCE [LARGE SCALE GENOMIC DNA]</scope>
    <source>
        <strain evidence="3 4">CDC#1442-AUS-E</strain>
    </source>
</reference>
<dbReference type="GO" id="GO:0016740">
    <property type="term" value="F:transferase activity"/>
    <property type="evidence" value="ECO:0007669"/>
    <property type="project" value="UniProtKB-KW"/>
</dbReference>
<dbReference type="InterPro" id="IPR029055">
    <property type="entry name" value="Ntn_hydrolases_N"/>
</dbReference>
<evidence type="ECO:0000256" key="1">
    <source>
        <dbReference type="ARBA" id="ARBA00022962"/>
    </source>
</evidence>
<protein>
    <submittedName>
        <fullName evidence="3">Glutamine amidotransferase</fullName>
    </submittedName>
</protein>
<gene>
    <name evidence="3" type="ORF">Lqui_2389</name>
</gene>
<dbReference type="CDD" id="cd01908">
    <property type="entry name" value="YafJ"/>
    <property type="match status" value="1"/>
</dbReference>
<dbReference type="AlphaFoldDB" id="A0A0W0XRT5"/>
<keyword evidence="1 3" id="KW-0315">Glutamine amidotransferase</keyword>
<dbReference type="Pfam" id="PF13230">
    <property type="entry name" value="GATase_4"/>
    <property type="match status" value="1"/>
</dbReference>
<dbReference type="InterPro" id="IPR052373">
    <property type="entry name" value="Gamma-glu_amide_hydrolase"/>
</dbReference>
<name>A0A0W0XRT5_9GAMM</name>
<dbReference type="PANTHER" id="PTHR43187">
    <property type="entry name" value="GLUTAMINE AMIDOTRANSFERASE DUG3-RELATED"/>
    <property type="match status" value="1"/>
</dbReference>
<organism evidence="3 4">
    <name type="scientific">Legionella quinlivanii</name>
    <dbReference type="NCBI Taxonomy" id="45073"/>
    <lineage>
        <taxon>Bacteria</taxon>
        <taxon>Pseudomonadati</taxon>
        <taxon>Pseudomonadota</taxon>
        <taxon>Gammaproteobacteria</taxon>
        <taxon>Legionellales</taxon>
        <taxon>Legionellaceae</taxon>
        <taxon>Legionella</taxon>
    </lineage>
</organism>
<dbReference type="InterPro" id="IPR026869">
    <property type="entry name" value="EgtC-like"/>
</dbReference>
<proteinExistence type="predicted"/>
<keyword evidence="4" id="KW-1185">Reference proteome</keyword>
<dbReference type="SUPFAM" id="SSF56235">
    <property type="entry name" value="N-terminal nucleophile aminohydrolases (Ntn hydrolases)"/>
    <property type="match status" value="1"/>
</dbReference>
<dbReference type="Gene3D" id="3.60.20.10">
    <property type="entry name" value="Glutamine Phosphoribosylpyrophosphate, subunit 1, domain 1"/>
    <property type="match status" value="1"/>
</dbReference>
<dbReference type="EMBL" id="LNYS01000020">
    <property type="protein sequence ID" value="KTD47463.1"/>
    <property type="molecule type" value="Genomic_DNA"/>
</dbReference>
<evidence type="ECO:0000313" key="3">
    <source>
        <dbReference type="EMBL" id="KTD47463.1"/>
    </source>
</evidence>
<dbReference type="PANTHER" id="PTHR43187:SF1">
    <property type="entry name" value="GLUTAMINE AMIDOTRANSFERASE DUG3-RELATED"/>
    <property type="match status" value="1"/>
</dbReference>
<feature type="domain" description="Glutamine amidotransferase type-2" evidence="2">
    <location>
        <begin position="2"/>
        <end position="280"/>
    </location>
</feature>
<evidence type="ECO:0000313" key="4">
    <source>
        <dbReference type="Proteomes" id="UP000054618"/>
    </source>
</evidence>